<name>A0ABV2IGK3_9HYPH</name>
<dbReference type="InterPro" id="IPR018062">
    <property type="entry name" value="HTH_AraC-typ_CS"/>
</dbReference>
<accession>A0ABV2IGK3</accession>
<organism evidence="5 6">
    <name type="scientific">Martelella mangrovi</name>
    <dbReference type="NCBI Taxonomy" id="1397477"/>
    <lineage>
        <taxon>Bacteria</taxon>
        <taxon>Pseudomonadati</taxon>
        <taxon>Pseudomonadota</taxon>
        <taxon>Alphaproteobacteria</taxon>
        <taxon>Hyphomicrobiales</taxon>
        <taxon>Aurantimonadaceae</taxon>
        <taxon>Martelella</taxon>
    </lineage>
</organism>
<comment type="caution">
    <text evidence="5">The sequence shown here is derived from an EMBL/GenBank/DDBJ whole genome shotgun (WGS) entry which is preliminary data.</text>
</comment>
<sequence length="342" mass="38328">MPRLETSIAMTSVRGIGPLPALIDRREGRYAADHVFSEVGLPVDVAREADRMLPLNSLIALYEAAAAMTGDPLFGLKAGQEMIDDYGTWVDYSRTAPTLRACLARASKAIEYHQTGTELALSTNGGQTLYSYRIFGKRPADRLQHLQHTIPALLKTFQVYTGDDWRPDWIELDVDYDQRVEEVAKMLRVPIRHGSAAMSFAFSPALLDRPQQCQNASASLIRRHHLKYMVTKGPPRTFSSLVRETIHIDLLVGAAQIDTVAYRLGLGPRTLQRRLRAESSTYRQLVTEVRIERAKALLVNTDMPVTEIAHLLGYSDSTHLTRAFSQRVGLPPSTFRKRSVIE</sequence>
<reference evidence="5 6" key="1">
    <citation type="submission" date="2024-06" db="EMBL/GenBank/DDBJ databases">
        <title>Genomic Encyclopedia of Type Strains, Phase IV (KMG-IV): sequencing the most valuable type-strain genomes for metagenomic binning, comparative biology and taxonomic classification.</title>
        <authorList>
            <person name="Goeker M."/>
        </authorList>
    </citation>
    <scope>NUCLEOTIDE SEQUENCE [LARGE SCALE GENOMIC DNA]</scope>
    <source>
        <strain evidence="5 6">DSM 28102</strain>
    </source>
</reference>
<dbReference type="SUPFAM" id="SSF46689">
    <property type="entry name" value="Homeodomain-like"/>
    <property type="match status" value="1"/>
</dbReference>
<dbReference type="PROSITE" id="PS00041">
    <property type="entry name" value="HTH_ARAC_FAMILY_1"/>
    <property type="match status" value="1"/>
</dbReference>
<dbReference type="InterPro" id="IPR032687">
    <property type="entry name" value="AraC-type_N"/>
</dbReference>
<keyword evidence="6" id="KW-1185">Reference proteome</keyword>
<dbReference type="Pfam" id="PF12625">
    <property type="entry name" value="Arabinose_bd"/>
    <property type="match status" value="1"/>
</dbReference>
<evidence type="ECO:0000256" key="3">
    <source>
        <dbReference type="ARBA" id="ARBA00023163"/>
    </source>
</evidence>
<keyword evidence="3" id="KW-0804">Transcription</keyword>
<dbReference type="Proteomes" id="UP001549164">
    <property type="component" value="Unassembled WGS sequence"/>
</dbReference>
<evidence type="ECO:0000259" key="4">
    <source>
        <dbReference type="PROSITE" id="PS01124"/>
    </source>
</evidence>
<dbReference type="PANTHER" id="PTHR47894:SF4">
    <property type="entry name" value="HTH-TYPE TRANSCRIPTIONAL REGULATOR GADX"/>
    <property type="match status" value="1"/>
</dbReference>
<proteinExistence type="predicted"/>
<dbReference type="EMBL" id="JBEPLY010000020">
    <property type="protein sequence ID" value="MET3602065.1"/>
    <property type="molecule type" value="Genomic_DNA"/>
</dbReference>
<evidence type="ECO:0000313" key="6">
    <source>
        <dbReference type="Proteomes" id="UP001549164"/>
    </source>
</evidence>
<keyword evidence="2" id="KW-0238">DNA-binding</keyword>
<dbReference type="PANTHER" id="PTHR47894">
    <property type="entry name" value="HTH-TYPE TRANSCRIPTIONAL REGULATOR GADX"/>
    <property type="match status" value="1"/>
</dbReference>
<evidence type="ECO:0000256" key="2">
    <source>
        <dbReference type="ARBA" id="ARBA00023125"/>
    </source>
</evidence>
<dbReference type="InterPro" id="IPR018060">
    <property type="entry name" value="HTH_AraC"/>
</dbReference>
<dbReference type="InterPro" id="IPR009057">
    <property type="entry name" value="Homeodomain-like_sf"/>
</dbReference>
<dbReference type="SMART" id="SM00342">
    <property type="entry name" value="HTH_ARAC"/>
    <property type="match status" value="1"/>
</dbReference>
<dbReference type="PROSITE" id="PS01124">
    <property type="entry name" value="HTH_ARAC_FAMILY_2"/>
    <property type="match status" value="1"/>
</dbReference>
<protein>
    <submittedName>
        <fullName evidence="5">AraC-like DNA-binding protein</fullName>
    </submittedName>
</protein>
<dbReference type="Gene3D" id="1.10.10.60">
    <property type="entry name" value="Homeodomain-like"/>
    <property type="match status" value="1"/>
</dbReference>
<feature type="domain" description="HTH araC/xylS-type" evidence="4">
    <location>
        <begin position="240"/>
        <end position="338"/>
    </location>
</feature>
<evidence type="ECO:0000256" key="1">
    <source>
        <dbReference type="ARBA" id="ARBA00023015"/>
    </source>
</evidence>
<gene>
    <name evidence="5" type="ORF">ABID12_004032</name>
</gene>
<evidence type="ECO:0000313" key="5">
    <source>
        <dbReference type="EMBL" id="MET3602065.1"/>
    </source>
</evidence>
<keyword evidence="1" id="KW-0805">Transcription regulation</keyword>
<dbReference type="RefSeq" id="WP_354435827.1">
    <property type="nucleotide sequence ID" value="NZ_JBEPLY010000020.1"/>
</dbReference>
<dbReference type="Pfam" id="PF12833">
    <property type="entry name" value="HTH_18"/>
    <property type="match status" value="1"/>
</dbReference>